<evidence type="ECO:0000313" key="6">
    <source>
        <dbReference type="EMBL" id="QHG90309.2"/>
    </source>
</evidence>
<name>A0A6P1LFQ4_MALIO</name>
<dbReference type="Gene3D" id="3.20.20.80">
    <property type="entry name" value="Glycosidases"/>
    <property type="match status" value="1"/>
</dbReference>
<organism evidence="6 7">
    <name type="scientific">Malacoplasma iowae 695</name>
    <dbReference type="NCBI Taxonomy" id="1048830"/>
    <lineage>
        <taxon>Bacteria</taxon>
        <taxon>Bacillati</taxon>
        <taxon>Mycoplasmatota</taxon>
        <taxon>Mycoplasmoidales</taxon>
        <taxon>Mycoplasmoidaceae</taxon>
        <taxon>Malacoplasma</taxon>
    </lineage>
</organism>
<dbReference type="KEGG" id="miw:EER00_00175"/>
<evidence type="ECO:0000256" key="2">
    <source>
        <dbReference type="ARBA" id="ARBA00022801"/>
    </source>
</evidence>
<dbReference type="KEGG" id="miw:EER00_05255"/>
<dbReference type="FunFam" id="3.20.20.80:FF:000004">
    <property type="entry name" value="Beta-glucosidase 6-phospho-beta-glucosidase"/>
    <property type="match status" value="1"/>
</dbReference>
<evidence type="ECO:0000256" key="4">
    <source>
        <dbReference type="RuleBase" id="RU003690"/>
    </source>
</evidence>
<dbReference type="PANTHER" id="PTHR10353:SF139">
    <property type="entry name" value="6-PHOSPHO-BETA-GLUCOSIDASE GMUD"/>
    <property type="match status" value="1"/>
</dbReference>
<protein>
    <submittedName>
        <fullName evidence="6">Glycoside hydrolase family 1 protein</fullName>
    </submittedName>
</protein>
<dbReference type="PANTHER" id="PTHR10353">
    <property type="entry name" value="GLYCOSYL HYDROLASE"/>
    <property type="match status" value="1"/>
</dbReference>
<dbReference type="AlphaFoldDB" id="A0A6P1LFQ4"/>
<dbReference type="GO" id="GO:0016052">
    <property type="term" value="P:carbohydrate catabolic process"/>
    <property type="evidence" value="ECO:0007669"/>
    <property type="project" value="TreeGrafter"/>
</dbReference>
<evidence type="ECO:0000313" key="7">
    <source>
        <dbReference type="Proteomes" id="UP000464283"/>
    </source>
</evidence>
<dbReference type="GO" id="GO:0008422">
    <property type="term" value="F:beta-glucosidase activity"/>
    <property type="evidence" value="ECO:0007669"/>
    <property type="project" value="TreeGrafter"/>
</dbReference>
<dbReference type="PRINTS" id="PR00131">
    <property type="entry name" value="GLHYDRLASE1"/>
</dbReference>
<dbReference type="EMBL" id="CP033512">
    <property type="protein sequence ID" value="QHG90309.2"/>
    <property type="molecule type" value="Genomic_DNA"/>
</dbReference>
<reference evidence="6" key="2">
    <citation type="submission" date="2022-10" db="EMBL/GenBank/DDBJ databases">
        <title>The first complete genome sequence of Mycoplasma iowae strain 695.</title>
        <authorList>
            <person name="Ghanem M."/>
            <person name="El-Gazzar M."/>
        </authorList>
    </citation>
    <scope>NUCLEOTIDE SEQUENCE</scope>
    <source>
        <strain evidence="6">695</strain>
    </source>
</reference>
<dbReference type="Proteomes" id="UP000464283">
    <property type="component" value="Chromosome"/>
</dbReference>
<keyword evidence="3" id="KW-0326">Glycosidase</keyword>
<proteinExistence type="inferred from homology"/>
<comment type="similarity">
    <text evidence="1 4">Belongs to the glycosyl hydrolase 1 family.</text>
</comment>
<dbReference type="RefSeq" id="WP_004024969.1">
    <property type="nucleotide sequence ID" value="NZ_CP033512.2"/>
</dbReference>
<dbReference type="SUPFAM" id="SSF51445">
    <property type="entry name" value="(Trans)glycosidases"/>
    <property type="match status" value="1"/>
</dbReference>
<dbReference type="EMBL" id="CP033512">
    <property type="protein sequence ID" value="QHG90273.2"/>
    <property type="molecule type" value="Genomic_DNA"/>
</dbReference>
<sequence length="501" mass="60092">MFLKKAFWIKEKNNVKNNVDTFLKIKDVNMKIKFSKNFWWGTATSGPQSEGSFNKQNINIMEEWYRTSPNDFHNFIGPYTASNVYYQYKEDVEMMSNLKLNSFRTSIQWTRLIKNLHTNEVDDDAVKFYRDYFSKLKSKNIITIVNLFHFDMPKIFQDIGGFENEYVIEKYKEYAELCFEIFGDIVDYWCTFNEPVVPIEACYLYQWYYPKIVDFKRAIQAAYGTILAHSKAVESFRKIFKNDKNKKICIILNLTPTYPKDGKTFTKEDKESAEIRDMFFNKVFLDPVVGKGFPKKIIELLKEHDLLPKYKINDINIIKNNRIDFLGVNYYQPARVQKRESKYLCKYLMPEYWFEYFDWKNKRVNPYRGWEIYPKTIYDIGMLIKNEYGNIPWFISENGMGVEGEIKYKNDSMINDDYRIDFIKEHLYWLNKAIENGSNCFGYHLWTFIDCWSWANSYKNRYGLVELDLITQKRTIKKSGWWLKSIIENGNEIEIDDNLIK</sequence>
<evidence type="ECO:0000256" key="3">
    <source>
        <dbReference type="ARBA" id="ARBA00023295"/>
    </source>
</evidence>
<accession>A0A6P1LFQ4</accession>
<dbReference type="Pfam" id="PF00232">
    <property type="entry name" value="Glyco_hydro_1"/>
    <property type="match status" value="1"/>
</dbReference>
<evidence type="ECO:0000313" key="5">
    <source>
        <dbReference type="EMBL" id="QHG90273.2"/>
    </source>
</evidence>
<dbReference type="InterPro" id="IPR001360">
    <property type="entry name" value="Glyco_hydro_1"/>
</dbReference>
<dbReference type="GO" id="GO:0005829">
    <property type="term" value="C:cytosol"/>
    <property type="evidence" value="ECO:0007669"/>
    <property type="project" value="TreeGrafter"/>
</dbReference>
<evidence type="ECO:0000256" key="1">
    <source>
        <dbReference type="ARBA" id="ARBA00010838"/>
    </source>
</evidence>
<keyword evidence="2 6" id="KW-0378">Hydrolase</keyword>
<reference evidence="7" key="1">
    <citation type="submission" date="2018-11" db="EMBL/GenBank/DDBJ databases">
        <title>The first complete genome sequence of Mycoplasma iowae strain 695.</title>
        <authorList>
            <person name="Ghanem M."/>
            <person name="El-Gazzar M."/>
        </authorList>
    </citation>
    <scope>NUCLEOTIDE SEQUENCE [LARGE SCALE GENOMIC DNA]</scope>
    <source>
        <strain evidence="5 7">695</strain>
    </source>
</reference>
<gene>
    <name evidence="5" type="ORF">EER00_00175</name>
    <name evidence="6" type="ORF">EER00_05255</name>
</gene>
<dbReference type="InterPro" id="IPR017853">
    <property type="entry name" value="GH"/>
</dbReference>